<keyword evidence="4" id="KW-1185">Reference proteome</keyword>
<dbReference type="Pfam" id="PF00665">
    <property type="entry name" value="rve"/>
    <property type="match status" value="1"/>
</dbReference>
<evidence type="ECO:0000259" key="2">
    <source>
        <dbReference type="PROSITE" id="PS50994"/>
    </source>
</evidence>
<dbReference type="RefSeq" id="WP_096409526.1">
    <property type="nucleotide sequence ID" value="NZ_AP017372.2"/>
</dbReference>
<dbReference type="InterPro" id="IPR012337">
    <property type="entry name" value="RNaseH-like_sf"/>
</dbReference>
<dbReference type="KEGG" id="hhk:HH1059_14050"/>
<feature type="compositionally biased region" description="Basic and acidic residues" evidence="1">
    <location>
        <begin position="44"/>
        <end position="54"/>
    </location>
</feature>
<dbReference type="InterPro" id="IPR036397">
    <property type="entry name" value="RNaseH_sf"/>
</dbReference>
<dbReference type="OrthoDB" id="9814512at2"/>
<dbReference type="NCBIfam" id="NF033516">
    <property type="entry name" value="transpos_IS3"/>
    <property type="match status" value="1"/>
</dbReference>
<evidence type="ECO:0000313" key="3">
    <source>
        <dbReference type="EMBL" id="BAU58113.1"/>
    </source>
</evidence>
<feature type="region of interest" description="Disordered" evidence="1">
    <location>
        <begin position="318"/>
        <end position="358"/>
    </location>
</feature>
<protein>
    <submittedName>
        <fullName evidence="3">Mobile element protein</fullName>
    </submittedName>
</protein>
<dbReference type="EMBL" id="AP017372">
    <property type="protein sequence ID" value="BAU58113.1"/>
    <property type="molecule type" value="Genomic_DNA"/>
</dbReference>
<organism evidence="3 4">
    <name type="scientific">Halorhodospira halochloris</name>
    <name type="common">Ectothiorhodospira halochloris</name>
    <dbReference type="NCBI Taxonomy" id="1052"/>
    <lineage>
        <taxon>Bacteria</taxon>
        <taxon>Pseudomonadati</taxon>
        <taxon>Pseudomonadota</taxon>
        <taxon>Gammaproteobacteria</taxon>
        <taxon>Chromatiales</taxon>
        <taxon>Ectothiorhodospiraceae</taxon>
        <taxon>Halorhodospira</taxon>
    </lineage>
</organism>
<sequence length="358" mass="40825">MISASDRETAVKLIDEARANGARLEPACRELGITPRTYQRWKRVDEGSGVKADQRPLTPRPTPPNALTTEEKAAILEACHRPEHADLPPAQIVARLADEEGIYIASESSFYRVLRANAEQRHRGRAKAPIRRKRPTSYRADQPNTVWSWDITWIPGPAKGIFLYLFMIIDIYSRKIVGWEVHENETGAAAAALLEQTVLAEGCLTRPLVLHSDNGSPLKGATMLETMRRLQIETSFSRPRVSNDNPYSEALFRTCKYVPSFPSRGFSGLKDARTWVANFVQWYNHHHRHSSIKYVTPQQRHLGLDQEILEERQKLYEKAKERNPQRWSGETRDWSPVGPAWLNPELDSQGVQDKELSK</sequence>
<feature type="compositionally biased region" description="Basic and acidic residues" evidence="1">
    <location>
        <begin position="318"/>
        <end position="333"/>
    </location>
</feature>
<name>A0A0X8XAZ8_HALHR</name>
<proteinExistence type="predicted"/>
<accession>A0A0X8XAZ8</accession>
<reference evidence="3" key="1">
    <citation type="submission" date="2016-02" db="EMBL/GenBank/DDBJ databases">
        <title>Halorhodospira halochloris DSM-1059 complete genome, version 2.</title>
        <authorList>
            <person name="Tsukatani Y."/>
        </authorList>
    </citation>
    <scope>NUCLEOTIDE SEQUENCE</scope>
    <source>
        <strain evidence="3">DSM 1059</strain>
    </source>
</reference>
<dbReference type="GO" id="GO:0015074">
    <property type="term" value="P:DNA integration"/>
    <property type="evidence" value="ECO:0007669"/>
    <property type="project" value="InterPro"/>
</dbReference>
<dbReference type="Gene3D" id="3.30.420.10">
    <property type="entry name" value="Ribonuclease H-like superfamily/Ribonuclease H"/>
    <property type="match status" value="1"/>
</dbReference>
<dbReference type="PANTHER" id="PTHR46889">
    <property type="entry name" value="TRANSPOSASE INSF FOR INSERTION SEQUENCE IS3B-RELATED"/>
    <property type="match status" value="1"/>
</dbReference>
<evidence type="ECO:0000256" key="1">
    <source>
        <dbReference type="SAM" id="MobiDB-lite"/>
    </source>
</evidence>
<dbReference type="InterPro" id="IPR050900">
    <property type="entry name" value="Transposase_IS3/IS150/IS904"/>
</dbReference>
<dbReference type="Pfam" id="PF13565">
    <property type="entry name" value="HTH_32"/>
    <property type="match status" value="1"/>
</dbReference>
<dbReference type="InterPro" id="IPR048020">
    <property type="entry name" value="Transpos_IS3"/>
</dbReference>
<dbReference type="PANTHER" id="PTHR46889:SF4">
    <property type="entry name" value="TRANSPOSASE INSO FOR INSERTION SEQUENCE ELEMENT IS911B-RELATED"/>
    <property type="match status" value="1"/>
</dbReference>
<evidence type="ECO:0000313" key="4">
    <source>
        <dbReference type="Proteomes" id="UP000218890"/>
    </source>
</evidence>
<dbReference type="Proteomes" id="UP000218890">
    <property type="component" value="Chromosome"/>
</dbReference>
<dbReference type="GO" id="GO:0003676">
    <property type="term" value="F:nucleic acid binding"/>
    <property type="evidence" value="ECO:0007669"/>
    <property type="project" value="InterPro"/>
</dbReference>
<dbReference type="SUPFAM" id="SSF53098">
    <property type="entry name" value="Ribonuclease H-like"/>
    <property type="match status" value="1"/>
</dbReference>
<dbReference type="AlphaFoldDB" id="A0A0X8XAZ8"/>
<feature type="domain" description="Integrase catalytic" evidence="2">
    <location>
        <begin position="139"/>
        <end position="305"/>
    </location>
</feature>
<feature type="region of interest" description="Disordered" evidence="1">
    <location>
        <begin position="44"/>
        <end position="66"/>
    </location>
</feature>
<dbReference type="InterPro" id="IPR001584">
    <property type="entry name" value="Integrase_cat-core"/>
</dbReference>
<dbReference type="PROSITE" id="PS50994">
    <property type="entry name" value="INTEGRASE"/>
    <property type="match status" value="1"/>
</dbReference>
<gene>
    <name evidence="3" type="primary">tnpA</name>
    <name evidence="3" type="ORF">HH1059_14050</name>
</gene>